<gene>
    <name evidence="1" type="ORF">NEQG_00071</name>
</gene>
<dbReference type="InParanoid" id="I3EJA4"/>
<dbReference type="AlphaFoldDB" id="I3EJA4"/>
<keyword evidence="2" id="KW-1185">Reference proteome</keyword>
<proteinExistence type="predicted"/>
<organism evidence="1 2">
    <name type="scientific">Nematocida parisii (strain ERTm3)</name>
    <name type="common">Nematode killer fungus</name>
    <dbReference type="NCBI Taxonomy" id="935791"/>
    <lineage>
        <taxon>Eukaryota</taxon>
        <taxon>Fungi</taxon>
        <taxon>Fungi incertae sedis</taxon>
        <taxon>Microsporidia</taxon>
        <taxon>Nematocida</taxon>
    </lineage>
</organism>
<name>I3EJA4_NEMP3</name>
<accession>I3EJA4</accession>
<evidence type="ECO:0000313" key="1">
    <source>
        <dbReference type="EMBL" id="EIJ89301.1"/>
    </source>
</evidence>
<protein>
    <submittedName>
        <fullName evidence="1">Uncharacterized protein</fullName>
    </submittedName>
</protein>
<dbReference type="Proteomes" id="UP000002872">
    <property type="component" value="Unassembled WGS sequence"/>
</dbReference>
<dbReference type="OrthoDB" id="2187331at2759"/>
<dbReference type="EMBL" id="GL870876">
    <property type="protein sequence ID" value="EIJ89301.1"/>
    <property type="molecule type" value="Genomic_DNA"/>
</dbReference>
<dbReference type="VEuPathDB" id="MicrosporidiaDB:NEQG_00071"/>
<sequence length="711" mass="81492">MIMNLRPQHEKLLREIYKRDGSVDEQKLSFFKHYLQQKPMKISETINILKDYTKKYAQSNQFEKHLTTLVISSHLVQDYSMFCASFEVAALKLIKTHLKVILRIMKKGPQACPAGFIDICCQEIKRCFVLFTYAGTRCSEAESLTSQIFFAICSAIDSGFISEKREKMEISEIYERISQVYACNWSTLSTINIKKKECTEDERMSNIKDPDDESYSTDATASYNFAEMSYNYTDDKTSSSSSIFPLLEKGEGEKALDRAEEVEDPQQDTLYNPDASRIQELSIRNSTSESVRKEFITGNGFIVKSDSMGRAEFNDMFLLTLLSMIIKAAGLLVRHPEKKIFSLNRALIKAASFNREIRQDIFSTYFHLLAPASILSTVVHQALEIASEREIDNMHSIIYYYISSDCYADLIKQSNSILTSRRLKMFESANNEKTRRMYVLLLLQTVSFISEVETTVPTAQIAKSFYFLLRSLFPKKTLFRKIVLTDADLQERALTIKYFKLFMTKCQDKENLFHSLLRRTFQKEVGIGTSTVPADLKLLISKELESTIMHLEKCSSLGLLEVLLEIASSPNLQFREYINSTLELMVEKGILEKRSQFEEHKRISLFAKIRTQAIQHGGLYVSLLKKSIYTINKSEIKIVAGVFAILNEVSGLEECSKYVDVTGTHYNIEEDNKLCKRESSVQGSSVRSSMTFGGVRKSSIRLFEMFKKLNK</sequence>
<dbReference type="OMA" id="MFESANN"/>
<reference evidence="1" key="1">
    <citation type="submission" date="2011-01" db="EMBL/GenBank/DDBJ databases">
        <title>The Genome Sequence of Nematocida parisii strain ERTm3.</title>
        <authorList>
            <consortium name="The Broad Institute Genome Sequencing Platform"/>
            <consortium name="The Broad Institute Genome Sequencing Center for Infectious Disease"/>
            <person name="Cuomo C."/>
            <person name="Troemel E."/>
            <person name="Young S.K."/>
            <person name="Zeng Q."/>
            <person name="Gargeya S."/>
            <person name="Fitzgerald M."/>
            <person name="Haas B."/>
            <person name="Abouelleil A."/>
            <person name="Alvarado L."/>
            <person name="Arachchi H.M."/>
            <person name="Berlin A."/>
            <person name="Chapman S.B."/>
            <person name="Gearin G."/>
            <person name="Goldberg J."/>
            <person name="Griggs A."/>
            <person name="Gujja S."/>
            <person name="Hansen M."/>
            <person name="Heiman D."/>
            <person name="Howarth C."/>
            <person name="Larimer J."/>
            <person name="Lui A."/>
            <person name="MacDonald P.J.P."/>
            <person name="McCowen C."/>
            <person name="Montmayeur A."/>
            <person name="Murphy C."/>
            <person name="Neiman D."/>
            <person name="Pearson M."/>
            <person name="Priest M."/>
            <person name="Roberts A."/>
            <person name="Saif S."/>
            <person name="Shea T."/>
            <person name="Sisk P."/>
            <person name="Stolte C."/>
            <person name="Sykes S."/>
            <person name="Wortman J."/>
            <person name="Nusbaum C."/>
            <person name="Birren B."/>
        </authorList>
    </citation>
    <scope>NUCLEOTIDE SEQUENCE</scope>
    <source>
        <strain evidence="1">ERTm3</strain>
    </source>
</reference>
<dbReference type="HOGENOM" id="CLU_388871_0_0_1"/>
<evidence type="ECO:0000313" key="2">
    <source>
        <dbReference type="Proteomes" id="UP000002872"/>
    </source>
</evidence>